<comment type="function">
    <text evidence="7">Catalyzes the release of premature peptidyl moieties from peptidyl-tRNA molecules trapped in stalled 50S ribosomal subunits, and thus maintains levels of free tRNAs and 50S ribosomes.</text>
</comment>
<accession>A0A2H0LSG4</accession>
<feature type="site" description="Stabilizes the basic form of H active site to accept a proton" evidence="7">
    <location>
        <position position="91"/>
    </location>
</feature>
<dbReference type="GO" id="GO:0000049">
    <property type="term" value="F:tRNA binding"/>
    <property type="evidence" value="ECO:0007669"/>
    <property type="project" value="UniProtKB-UniRule"/>
</dbReference>
<dbReference type="FunFam" id="3.40.50.1470:FF:000001">
    <property type="entry name" value="Peptidyl-tRNA hydrolase"/>
    <property type="match status" value="1"/>
</dbReference>
<sequence length="190" mass="20790">MKIMVGLGNPGRRYLHTRHNIGFMVLDRLADDVKARFKSQRLFEYAQFNLEGESYVLIKPTTYMNKSGEAIQAFLAAHSECSAADLLVVSDDVNLPLGAKRLRAQGSSGGHRGLESVIEHLGTQAFARLRLGVGLAGDGQVLEEHVLDSFTKAEEVHCRTLVEAAKDICLDWAKEGIEAAMNRHNGPSAS</sequence>
<dbReference type="AlphaFoldDB" id="A0A2H0LSG4"/>
<dbReference type="GO" id="GO:0004045">
    <property type="term" value="F:peptidyl-tRNA hydrolase activity"/>
    <property type="evidence" value="ECO:0007669"/>
    <property type="project" value="UniProtKB-UniRule"/>
</dbReference>
<keyword evidence="2 7" id="KW-0820">tRNA-binding</keyword>
<protein>
    <recommendedName>
        <fullName evidence="6 7">Peptidyl-tRNA hydrolase</fullName>
        <shortName evidence="7">Pth</shortName>
        <ecNumber evidence="1 7">3.1.1.29</ecNumber>
    </recommendedName>
</protein>
<dbReference type="PANTHER" id="PTHR17224:SF1">
    <property type="entry name" value="PEPTIDYL-TRNA HYDROLASE"/>
    <property type="match status" value="1"/>
</dbReference>
<keyword evidence="7" id="KW-0963">Cytoplasm</keyword>
<comment type="function">
    <text evidence="7">Hydrolyzes ribosome-free peptidyl-tRNAs (with 1 or more amino acids incorporated), which drop off the ribosome during protein synthesis, or as a result of ribosome stalling.</text>
</comment>
<feature type="active site" description="Proton acceptor" evidence="7">
    <location>
        <position position="19"/>
    </location>
</feature>
<comment type="subcellular location">
    <subcellularLocation>
        <location evidence="7">Cytoplasm</location>
    </subcellularLocation>
</comment>
<dbReference type="SUPFAM" id="SSF53178">
    <property type="entry name" value="Peptidyl-tRNA hydrolase-like"/>
    <property type="match status" value="1"/>
</dbReference>
<feature type="site" description="Discriminates between blocked and unblocked aminoacyl-tRNA" evidence="7">
    <location>
        <position position="9"/>
    </location>
</feature>
<evidence type="ECO:0000256" key="8">
    <source>
        <dbReference type="RuleBase" id="RU000673"/>
    </source>
</evidence>
<comment type="caution">
    <text evidence="10">The sequence shown here is derived from an EMBL/GenBank/DDBJ whole genome shotgun (WGS) entry which is preliminary data.</text>
</comment>
<dbReference type="Pfam" id="PF01195">
    <property type="entry name" value="Pept_tRNA_hydro"/>
    <property type="match status" value="1"/>
</dbReference>
<evidence type="ECO:0000256" key="4">
    <source>
        <dbReference type="ARBA" id="ARBA00022884"/>
    </source>
</evidence>
<dbReference type="GO" id="GO:0072344">
    <property type="term" value="P:rescue of stalled ribosome"/>
    <property type="evidence" value="ECO:0007669"/>
    <property type="project" value="UniProtKB-UniRule"/>
</dbReference>
<dbReference type="InterPro" id="IPR018171">
    <property type="entry name" value="Pept_tRNA_hydro_CS"/>
</dbReference>
<comment type="subunit">
    <text evidence="7">Monomer.</text>
</comment>
<gene>
    <name evidence="7" type="primary">pth</name>
    <name evidence="10" type="ORF">COV74_00995</name>
</gene>
<evidence type="ECO:0000256" key="2">
    <source>
        <dbReference type="ARBA" id="ARBA00022555"/>
    </source>
</evidence>
<feature type="binding site" evidence="7">
    <location>
        <position position="14"/>
    </location>
    <ligand>
        <name>tRNA</name>
        <dbReference type="ChEBI" id="CHEBI:17843"/>
    </ligand>
</feature>
<dbReference type="GO" id="GO:0006515">
    <property type="term" value="P:protein quality control for misfolded or incompletely synthesized proteins"/>
    <property type="evidence" value="ECO:0007669"/>
    <property type="project" value="UniProtKB-UniRule"/>
</dbReference>
<comment type="caution">
    <text evidence="7">Lacks conserved residue(s) required for the propagation of feature annotation.</text>
</comment>
<keyword evidence="3 7" id="KW-0378">Hydrolase</keyword>
<dbReference type="InterPro" id="IPR036416">
    <property type="entry name" value="Pept_tRNA_hydro_sf"/>
</dbReference>
<evidence type="ECO:0000256" key="9">
    <source>
        <dbReference type="RuleBase" id="RU004320"/>
    </source>
</evidence>
<dbReference type="InterPro" id="IPR001328">
    <property type="entry name" value="Pept_tRNA_hydro"/>
</dbReference>
<dbReference type="Gene3D" id="3.40.50.1470">
    <property type="entry name" value="Peptidyl-tRNA hydrolase"/>
    <property type="match status" value="1"/>
</dbReference>
<feature type="binding site" evidence="7">
    <location>
        <position position="63"/>
    </location>
    <ligand>
        <name>tRNA</name>
        <dbReference type="ChEBI" id="CHEBI:17843"/>
    </ligand>
</feature>
<dbReference type="PROSITE" id="PS01195">
    <property type="entry name" value="PEPT_TRNA_HYDROL_1"/>
    <property type="match status" value="1"/>
</dbReference>
<dbReference type="NCBIfam" id="TIGR00447">
    <property type="entry name" value="pth"/>
    <property type="match status" value="1"/>
</dbReference>
<name>A0A2H0LSG4_9BACT</name>
<evidence type="ECO:0000313" key="10">
    <source>
        <dbReference type="EMBL" id="PIQ87369.1"/>
    </source>
</evidence>
<proteinExistence type="inferred from homology"/>
<dbReference type="HAMAP" id="MF_00083">
    <property type="entry name" value="Pept_tRNA_hydro_bact"/>
    <property type="match status" value="1"/>
</dbReference>
<evidence type="ECO:0000256" key="1">
    <source>
        <dbReference type="ARBA" id="ARBA00013260"/>
    </source>
</evidence>
<feature type="binding site" evidence="7">
    <location>
        <position position="65"/>
    </location>
    <ligand>
        <name>tRNA</name>
        <dbReference type="ChEBI" id="CHEBI:17843"/>
    </ligand>
</feature>
<organism evidence="10 11">
    <name type="scientific">Candidatus Abzuiibacterium crystallinum</name>
    <dbReference type="NCBI Taxonomy" id="1974748"/>
    <lineage>
        <taxon>Bacteria</taxon>
        <taxon>Pseudomonadati</taxon>
        <taxon>Candidatus Omnitrophota</taxon>
        <taxon>Candidatus Abzuiibacterium</taxon>
    </lineage>
</organism>
<reference evidence="10 11" key="1">
    <citation type="submission" date="2017-09" db="EMBL/GenBank/DDBJ databases">
        <title>Depth-based differentiation of microbial function through sediment-hosted aquifers and enrichment of novel symbionts in the deep terrestrial subsurface.</title>
        <authorList>
            <person name="Probst A.J."/>
            <person name="Ladd B."/>
            <person name="Jarett J.K."/>
            <person name="Geller-Mcgrath D.E."/>
            <person name="Sieber C.M."/>
            <person name="Emerson J.B."/>
            <person name="Anantharaman K."/>
            <person name="Thomas B.C."/>
            <person name="Malmstrom R."/>
            <person name="Stieglmeier M."/>
            <person name="Klingl A."/>
            <person name="Woyke T."/>
            <person name="Ryan C.M."/>
            <person name="Banfield J.F."/>
        </authorList>
    </citation>
    <scope>NUCLEOTIDE SEQUENCE [LARGE SCALE GENOMIC DNA]</scope>
    <source>
        <strain evidence="10">CG11_big_fil_rev_8_21_14_0_20_45_26</strain>
    </source>
</reference>
<dbReference type="PANTHER" id="PTHR17224">
    <property type="entry name" value="PEPTIDYL-TRNA HYDROLASE"/>
    <property type="match status" value="1"/>
</dbReference>
<dbReference type="Proteomes" id="UP000230859">
    <property type="component" value="Unassembled WGS sequence"/>
</dbReference>
<dbReference type="CDD" id="cd00462">
    <property type="entry name" value="PTH"/>
    <property type="match status" value="1"/>
</dbReference>
<evidence type="ECO:0000256" key="3">
    <source>
        <dbReference type="ARBA" id="ARBA00022801"/>
    </source>
</evidence>
<dbReference type="GO" id="GO:0005737">
    <property type="term" value="C:cytoplasm"/>
    <property type="evidence" value="ECO:0007669"/>
    <property type="project" value="UniProtKB-SubCell"/>
</dbReference>
<comment type="similarity">
    <text evidence="5 7 9">Belongs to the PTH family.</text>
</comment>
<evidence type="ECO:0000256" key="6">
    <source>
        <dbReference type="ARBA" id="ARBA00050038"/>
    </source>
</evidence>
<evidence type="ECO:0000256" key="7">
    <source>
        <dbReference type="HAMAP-Rule" id="MF_00083"/>
    </source>
</evidence>
<evidence type="ECO:0000256" key="5">
    <source>
        <dbReference type="ARBA" id="ARBA00038063"/>
    </source>
</evidence>
<dbReference type="EC" id="3.1.1.29" evidence="1 7"/>
<keyword evidence="4 7" id="KW-0694">RNA-binding</keyword>
<comment type="catalytic activity">
    <reaction evidence="7 8">
        <text>an N-acyl-L-alpha-aminoacyl-tRNA + H2O = an N-acyl-L-amino acid + a tRNA + H(+)</text>
        <dbReference type="Rhea" id="RHEA:54448"/>
        <dbReference type="Rhea" id="RHEA-COMP:10123"/>
        <dbReference type="Rhea" id="RHEA-COMP:13883"/>
        <dbReference type="ChEBI" id="CHEBI:15377"/>
        <dbReference type="ChEBI" id="CHEBI:15378"/>
        <dbReference type="ChEBI" id="CHEBI:59874"/>
        <dbReference type="ChEBI" id="CHEBI:78442"/>
        <dbReference type="ChEBI" id="CHEBI:138191"/>
        <dbReference type="EC" id="3.1.1.29"/>
    </reaction>
</comment>
<dbReference type="EMBL" id="PCVY01000013">
    <property type="protein sequence ID" value="PIQ87369.1"/>
    <property type="molecule type" value="Genomic_DNA"/>
</dbReference>
<evidence type="ECO:0000313" key="11">
    <source>
        <dbReference type="Proteomes" id="UP000230859"/>
    </source>
</evidence>